<dbReference type="InterPro" id="IPR014756">
    <property type="entry name" value="Ig_E-set"/>
</dbReference>
<dbReference type="Proteomes" id="UP001141806">
    <property type="component" value="Unassembled WGS sequence"/>
</dbReference>
<organism evidence="2 3">
    <name type="scientific">Protea cynaroides</name>
    <dbReference type="NCBI Taxonomy" id="273540"/>
    <lineage>
        <taxon>Eukaryota</taxon>
        <taxon>Viridiplantae</taxon>
        <taxon>Streptophyta</taxon>
        <taxon>Embryophyta</taxon>
        <taxon>Tracheophyta</taxon>
        <taxon>Spermatophyta</taxon>
        <taxon>Magnoliopsida</taxon>
        <taxon>Proteales</taxon>
        <taxon>Proteaceae</taxon>
        <taxon>Protea</taxon>
    </lineage>
</organism>
<dbReference type="SUPFAM" id="SSF81296">
    <property type="entry name" value="E set domains"/>
    <property type="match status" value="1"/>
</dbReference>
<keyword evidence="3" id="KW-1185">Reference proteome</keyword>
<reference evidence="2" key="1">
    <citation type="journal article" date="2023" name="Plant J.">
        <title>The genome of the king protea, Protea cynaroides.</title>
        <authorList>
            <person name="Chang J."/>
            <person name="Duong T.A."/>
            <person name="Schoeman C."/>
            <person name="Ma X."/>
            <person name="Roodt D."/>
            <person name="Barker N."/>
            <person name="Li Z."/>
            <person name="Van de Peer Y."/>
            <person name="Mizrachi E."/>
        </authorList>
    </citation>
    <scope>NUCLEOTIDE SEQUENCE</scope>
    <source>
        <tissue evidence="2">Young leaves</tissue>
    </source>
</reference>
<dbReference type="EMBL" id="JAMYWD010000009">
    <property type="protein sequence ID" value="KAJ4960016.1"/>
    <property type="molecule type" value="Genomic_DNA"/>
</dbReference>
<protein>
    <recommendedName>
        <fullName evidence="1">AMP-activated protein kinase glycogen-binding domain-containing protein</fullName>
    </recommendedName>
</protein>
<feature type="domain" description="AMP-activated protein kinase glycogen-binding" evidence="1">
    <location>
        <begin position="485"/>
        <end position="560"/>
    </location>
</feature>
<accession>A0A9Q0K1U3</accession>
<dbReference type="InterPro" id="IPR032640">
    <property type="entry name" value="AMPK1_CBM"/>
</dbReference>
<dbReference type="GO" id="GO:0009507">
    <property type="term" value="C:chloroplast"/>
    <property type="evidence" value="ECO:0007669"/>
    <property type="project" value="UniProtKB-ARBA"/>
</dbReference>
<dbReference type="Gene3D" id="2.60.40.10">
    <property type="entry name" value="Immunoglobulins"/>
    <property type="match status" value="1"/>
</dbReference>
<proteinExistence type="predicted"/>
<comment type="caution">
    <text evidence="2">The sequence shown here is derived from an EMBL/GenBank/DDBJ whole genome shotgun (WGS) entry which is preliminary data.</text>
</comment>
<dbReference type="Pfam" id="PF16561">
    <property type="entry name" value="AMPK1_CBM"/>
    <property type="match status" value="1"/>
</dbReference>
<dbReference type="InterPro" id="IPR013783">
    <property type="entry name" value="Ig-like_fold"/>
</dbReference>
<dbReference type="AlphaFoldDB" id="A0A9Q0K1U3"/>
<dbReference type="CDD" id="cd02859">
    <property type="entry name" value="E_set_AMPKbeta_like_N"/>
    <property type="match status" value="1"/>
</dbReference>
<name>A0A9Q0K1U3_9MAGN</name>
<dbReference type="PANTHER" id="PTHR47434">
    <property type="entry name" value="PROTEIN PTST HOMOLOG 3, CHLOROPLASTIC"/>
    <property type="match status" value="1"/>
</dbReference>
<dbReference type="OrthoDB" id="531008at2759"/>
<dbReference type="PANTHER" id="PTHR47434:SF1">
    <property type="entry name" value="PROTEIN PTST HOMOLOG 2, CHLOROPLASTIC"/>
    <property type="match status" value="1"/>
</dbReference>
<evidence type="ECO:0000313" key="3">
    <source>
        <dbReference type="Proteomes" id="UP001141806"/>
    </source>
</evidence>
<evidence type="ECO:0000259" key="1">
    <source>
        <dbReference type="Pfam" id="PF16561"/>
    </source>
</evidence>
<evidence type="ECO:0000313" key="2">
    <source>
        <dbReference type="EMBL" id="KAJ4960016.1"/>
    </source>
</evidence>
<gene>
    <name evidence="2" type="ORF">NE237_019926</name>
</gene>
<sequence>MVLFMATSTHFVLSSHLVGQCSNLSFLPFFNHPRGQSPCVSFGFPLAKECGSLVSYCSGRSFVFPVPLFQRNSRYGLVTRRKSWETEGDPALEAEILEFMRKSDNPAVFPTKLDLIGAGRMDLVEAIAKRGGWLASGWDLEEEPVQEQGSISIMAKEGDDGSVYSDSSISLKQRYDSNNGSFSVEGVGVRRSEVVSSSTSPPYLASASNGSPQMEAGVDAGIEGILSRLEKDRSLRFGIGSRAKQSSTSYVRNEEEDDWQPKISADAVIGLERSSRSSYLSTSKEFSGATQGVYIQNRSFLDADGIGSSFKPEMWRKWSTQRAGFSNAEFEAADIVPSESRVGREKDSMDDDEMFTKAKDANDTKYVPKDPVSGDKTNGPNHIRSRLQNLEAELASVRQLLRSRANSLDKGHESSLEELHRLSDDREFQETTIMKTQDILRATRAKLAILQGKMTLTISEAQKLVEEKQRRIDGAQRALLLLRTTCIIWPTPASEVLLSGSFDGWASQRKMERSGGLFSLCLKLYPGRYEIKFIVDGVWKTDPLRPIVHNNGYENNLLIVS</sequence>